<gene>
    <name evidence="2" type="ORF">MRATA1EN1_LOCUS12683</name>
</gene>
<evidence type="ECO:0000256" key="1">
    <source>
        <dbReference type="SAM" id="MobiDB-lite"/>
    </source>
</evidence>
<organism evidence="2 3">
    <name type="scientific">Rangifer tarandus platyrhynchus</name>
    <name type="common">Svalbard reindeer</name>
    <dbReference type="NCBI Taxonomy" id="3082113"/>
    <lineage>
        <taxon>Eukaryota</taxon>
        <taxon>Metazoa</taxon>
        <taxon>Chordata</taxon>
        <taxon>Craniata</taxon>
        <taxon>Vertebrata</taxon>
        <taxon>Euteleostomi</taxon>
        <taxon>Mammalia</taxon>
        <taxon>Eutheria</taxon>
        <taxon>Laurasiatheria</taxon>
        <taxon>Artiodactyla</taxon>
        <taxon>Ruminantia</taxon>
        <taxon>Pecora</taxon>
        <taxon>Cervidae</taxon>
        <taxon>Odocoileinae</taxon>
        <taxon>Rangifer</taxon>
    </lineage>
</organism>
<feature type="compositionally biased region" description="Pro residues" evidence="1">
    <location>
        <begin position="11"/>
        <end position="21"/>
    </location>
</feature>
<feature type="region of interest" description="Disordered" evidence="1">
    <location>
        <begin position="1"/>
        <end position="23"/>
    </location>
</feature>
<sequence>MGWAAKGPDPARGPGPRPPWGSAPRHWIQHEGAWRIRPLDTSFFPNFVAGGPGRREVAEGAPTVAHSRVLWGWRDEAFPAPLATQKGIASGSGWAPVSGVEAIASRGRARSAKIGPLALWTREEYSPPPVPSCQREPNCTIRHTIALKHTHTHPKVSKVSGSKPRPQASFLLSRLRRLEQEPTRLPNAGDSLVERRGNSLATRCDPPQATALHSRPSDSAGGSAPHFGRLTHSPKASVPRFALLLVATSARSLGGETALSAVTPLGSPGQLSCAGFTTPPHCCKVSGQENLRNPHPTLCSALPRTISLPALGVLPPPRPGTERLGGGRLAGAGGAGLRLGSSGFTNHISELCAGSEQPVA</sequence>
<feature type="region of interest" description="Disordered" evidence="1">
    <location>
        <begin position="198"/>
        <end position="231"/>
    </location>
</feature>
<keyword evidence="3" id="KW-1185">Reference proteome</keyword>
<dbReference type="EMBL" id="OX459957">
    <property type="protein sequence ID" value="CAI9163721.1"/>
    <property type="molecule type" value="Genomic_DNA"/>
</dbReference>
<reference evidence="2" key="1">
    <citation type="submission" date="2023-04" db="EMBL/GenBank/DDBJ databases">
        <authorList>
            <consortium name="ELIXIR-Norway"/>
        </authorList>
    </citation>
    <scope>NUCLEOTIDE SEQUENCE [LARGE SCALE GENOMIC DNA]</scope>
</reference>
<evidence type="ECO:0000313" key="2">
    <source>
        <dbReference type="EMBL" id="CAI9163721.1"/>
    </source>
</evidence>
<feature type="compositionally biased region" description="Low complexity" evidence="1">
    <location>
        <begin position="1"/>
        <end position="10"/>
    </location>
</feature>
<dbReference type="Proteomes" id="UP001176941">
    <property type="component" value="Chromosome 21"/>
</dbReference>
<protein>
    <submittedName>
        <fullName evidence="2">Uncharacterized protein</fullName>
    </submittedName>
</protein>
<accession>A0ABN8YRQ4</accession>
<proteinExistence type="predicted"/>
<evidence type="ECO:0000313" key="3">
    <source>
        <dbReference type="Proteomes" id="UP001176941"/>
    </source>
</evidence>
<name>A0ABN8YRQ4_RANTA</name>